<accession>K4QT10</accession>
<feature type="signal peptide" evidence="1">
    <location>
        <begin position="1"/>
        <end position="27"/>
    </location>
</feature>
<dbReference type="KEGG" id="sdv:BN159_1207"/>
<organism evidence="2 3">
    <name type="scientific">Streptomyces davaonensis (strain DSM 101723 / JCM 4913 / KCC S-0913 / 768)</name>
    <dbReference type="NCBI Taxonomy" id="1214101"/>
    <lineage>
        <taxon>Bacteria</taxon>
        <taxon>Bacillati</taxon>
        <taxon>Actinomycetota</taxon>
        <taxon>Actinomycetes</taxon>
        <taxon>Kitasatosporales</taxon>
        <taxon>Streptomycetaceae</taxon>
        <taxon>Streptomyces</taxon>
    </lineage>
</organism>
<reference evidence="2 3" key="1">
    <citation type="journal article" date="2012" name="J. Bacteriol.">
        <title>Genome sequence of the bacterium Streptomyces davawensis JCM 4913 and heterologous production of the unique antibiotic roseoflavin.</title>
        <authorList>
            <person name="Jankowitsch F."/>
            <person name="Schwarz J."/>
            <person name="Ruckert C."/>
            <person name="Gust B."/>
            <person name="Szczepanowski R."/>
            <person name="Blom J."/>
            <person name="Pelzer S."/>
            <person name="Kalinowski J."/>
            <person name="Mack M."/>
        </authorList>
    </citation>
    <scope>NUCLEOTIDE SEQUENCE [LARGE SCALE GENOMIC DNA]</scope>
    <source>
        <strain evidence="3">DSM 101723 / JCM 4913 / KCC S-0913 / 768</strain>
    </source>
</reference>
<evidence type="ECO:0008006" key="4">
    <source>
        <dbReference type="Google" id="ProtNLM"/>
    </source>
</evidence>
<protein>
    <recommendedName>
        <fullName evidence="4">Secreted protein</fullName>
    </recommendedName>
</protein>
<keyword evidence="3" id="KW-1185">Reference proteome</keyword>
<evidence type="ECO:0000256" key="1">
    <source>
        <dbReference type="SAM" id="SignalP"/>
    </source>
</evidence>
<sequence length="154" mass="16570">MKKLGYIGVVVSLAGAALAGPAPAAHADIAACGSPKGIGKARGAACIDNDLDGNNIVTMDVHGYVNGNFASPVSVRYQIQYRTLQNGDWTRWFPAQSGSIHASPQSRRVNGRLWSERYPGDNAEWGVAARMRVTYSGAGYRWSPWSQVLTFSPE</sequence>
<gene>
    <name evidence="2" type="ORF">BN159_1207</name>
</gene>
<keyword evidence="1" id="KW-0732">Signal</keyword>
<dbReference type="RefSeq" id="WP_015655983.1">
    <property type="nucleotide sequence ID" value="NC_020504.1"/>
</dbReference>
<name>K4QT10_STRDJ</name>
<evidence type="ECO:0000313" key="3">
    <source>
        <dbReference type="Proteomes" id="UP000008043"/>
    </source>
</evidence>
<dbReference type="HOGENOM" id="CLU_1703194_0_0_11"/>
<dbReference type="EMBL" id="HE971709">
    <property type="protein sequence ID" value="CCK25586.1"/>
    <property type="molecule type" value="Genomic_DNA"/>
</dbReference>
<dbReference type="Proteomes" id="UP000008043">
    <property type="component" value="Chromosome"/>
</dbReference>
<feature type="chain" id="PRO_5003881942" description="Secreted protein" evidence="1">
    <location>
        <begin position="28"/>
        <end position="154"/>
    </location>
</feature>
<proteinExistence type="predicted"/>
<dbReference type="AlphaFoldDB" id="K4QT10"/>
<dbReference type="PATRIC" id="fig|1214101.3.peg.1223"/>
<evidence type="ECO:0000313" key="2">
    <source>
        <dbReference type="EMBL" id="CCK25586.1"/>
    </source>
</evidence>